<name>A0AB40CC83_DIOCR</name>
<sequence length="197" mass="21595">MKGFHFIISQCFSNLSSEGPRRRRMSLVDYDSSSGEDKEDDEDYLGEEQGEQEEKEKRDEPNLPPAPPNLHNRLAPSSLAESNNASSSSLPSVEKLPDASMLLSSPSFSSYQLIGNDHSSRVVAAMAESGSRKRESNGSGFPHPRGKLPRSSLPHSRNAPDTLGGLLVPPQLNGRSNVVTEDVNKLFVNKRNHQPSQ</sequence>
<feature type="compositionally biased region" description="Low complexity" evidence="1">
    <location>
        <begin position="69"/>
        <end position="92"/>
    </location>
</feature>
<feature type="region of interest" description="Disordered" evidence="1">
    <location>
        <begin position="124"/>
        <end position="175"/>
    </location>
</feature>
<organism evidence="2 3">
    <name type="scientific">Dioscorea cayennensis subsp. rotundata</name>
    <name type="common">White Guinea yam</name>
    <name type="synonym">Dioscorea rotundata</name>
    <dbReference type="NCBI Taxonomy" id="55577"/>
    <lineage>
        <taxon>Eukaryota</taxon>
        <taxon>Viridiplantae</taxon>
        <taxon>Streptophyta</taxon>
        <taxon>Embryophyta</taxon>
        <taxon>Tracheophyta</taxon>
        <taxon>Spermatophyta</taxon>
        <taxon>Magnoliopsida</taxon>
        <taxon>Liliopsida</taxon>
        <taxon>Dioscoreales</taxon>
        <taxon>Dioscoreaceae</taxon>
        <taxon>Dioscorea</taxon>
    </lineage>
</organism>
<gene>
    <name evidence="3" type="primary">LOC120273372</name>
</gene>
<evidence type="ECO:0000313" key="2">
    <source>
        <dbReference type="Proteomes" id="UP001515500"/>
    </source>
</evidence>
<accession>A0AB40CC83</accession>
<keyword evidence="2" id="KW-1185">Reference proteome</keyword>
<reference evidence="3" key="1">
    <citation type="submission" date="2025-08" db="UniProtKB">
        <authorList>
            <consortium name="RefSeq"/>
        </authorList>
    </citation>
    <scope>IDENTIFICATION</scope>
</reference>
<feature type="compositionally biased region" description="Basic and acidic residues" evidence="1">
    <location>
        <begin position="52"/>
        <end position="61"/>
    </location>
</feature>
<dbReference type="InterPro" id="IPR040381">
    <property type="entry name" value="At4g14450-like"/>
</dbReference>
<dbReference type="RefSeq" id="XP_039135933.1">
    <property type="nucleotide sequence ID" value="XM_039279999.1"/>
</dbReference>
<evidence type="ECO:0000313" key="3">
    <source>
        <dbReference type="RefSeq" id="XP_039135933.1"/>
    </source>
</evidence>
<feature type="region of interest" description="Disordered" evidence="1">
    <location>
        <begin position="16"/>
        <end position="94"/>
    </location>
</feature>
<feature type="compositionally biased region" description="Acidic residues" evidence="1">
    <location>
        <begin position="37"/>
        <end position="51"/>
    </location>
</feature>
<dbReference type="Proteomes" id="UP001515500">
    <property type="component" value="Chromosome 12"/>
</dbReference>
<dbReference type="GeneID" id="120273372"/>
<proteinExistence type="predicted"/>
<dbReference type="AlphaFoldDB" id="A0AB40CC83"/>
<protein>
    <submittedName>
        <fullName evidence="3">Uncharacterized protein LOC120273372</fullName>
    </submittedName>
</protein>
<dbReference type="PANTHER" id="PTHR33912:SF3">
    <property type="entry name" value="OS01G0939400 PROTEIN"/>
    <property type="match status" value="1"/>
</dbReference>
<dbReference type="PANTHER" id="PTHR33912">
    <property type="entry name" value="OS01G0939400 PROTEIN"/>
    <property type="match status" value="1"/>
</dbReference>
<evidence type="ECO:0000256" key="1">
    <source>
        <dbReference type="SAM" id="MobiDB-lite"/>
    </source>
</evidence>